<dbReference type="SMART" id="SM00220">
    <property type="entry name" value="S_TKc"/>
    <property type="match status" value="1"/>
</dbReference>
<dbReference type="GO" id="GO:0004674">
    <property type="term" value="F:protein serine/threonine kinase activity"/>
    <property type="evidence" value="ECO:0007669"/>
    <property type="project" value="UniProtKB-KW"/>
</dbReference>
<reference evidence="2" key="1">
    <citation type="submission" date="2021-06" db="EMBL/GenBank/DDBJ databases">
        <authorList>
            <person name="Rolland C."/>
        </authorList>
    </citation>
    <scope>NUCLEOTIDE SEQUENCE</scope>
    <source>
        <strain evidence="2">347.936635</strain>
    </source>
</reference>
<dbReference type="Pfam" id="PF00069">
    <property type="entry name" value="Pkinase"/>
    <property type="match status" value="1"/>
</dbReference>
<proteinExistence type="predicted"/>
<dbReference type="InterPro" id="IPR000719">
    <property type="entry name" value="Prot_kinase_dom"/>
</dbReference>
<organism evidence="2">
    <name type="scientific">Clandestinovirus</name>
    <dbReference type="NCBI Taxonomy" id="2831644"/>
    <lineage>
        <taxon>Viruses</taxon>
    </lineage>
</organism>
<keyword evidence="2" id="KW-0808">Transferase</keyword>
<protein>
    <submittedName>
        <fullName evidence="2">Serine/threonine protein kinase</fullName>
    </submittedName>
</protein>
<dbReference type="InterPro" id="IPR011009">
    <property type="entry name" value="Kinase-like_dom_sf"/>
</dbReference>
<keyword evidence="2" id="KW-0418">Kinase</keyword>
<gene>
    <name evidence="2" type="ORF">KOM_12_356</name>
</gene>
<keyword evidence="2" id="KW-0723">Serine/threonine-protein kinase</keyword>
<dbReference type="EMBL" id="MZ420154">
    <property type="protein sequence ID" value="QYA18624.1"/>
    <property type="molecule type" value="Genomic_DNA"/>
</dbReference>
<dbReference type="PANTHER" id="PTHR24359">
    <property type="entry name" value="SERINE/THREONINE-PROTEIN KINASE SBK1"/>
    <property type="match status" value="1"/>
</dbReference>
<accession>A0A8F8PR07</accession>
<sequence length="208" mass="23821">MNTTKEGCFSIVTISNSVAKKMFKYTSGYALKTEILNDGYEMVDGKSMESIICNEHAIHRFVSDKSKQTTFEGLFPRYIMVDDHLKMTCLLMSAADQSLAEVIMTSSRLLRLTEDIARALAFLHSNGICHSDIKPENVLWLKEEDRFQLADFGCASFEANHRQMYQDATNSVKLLLYCNDVHRLGMDKGMLITMFQRIYHANYRQNST</sequence>
<dbReference type="PROSITE" id="PS50011">
    <property type="entry name" value="PROTEIN_KINASE_DOM"/>
    <property type="match status" value="1"/>
</dbReference>
<dbReference type="GO" id="GO:0005524">
    <property type="term" value="F:ATP binding"/>
    <property type="evidence" value="ECO:0007669"/>
    <property type="project" value="InterPro"/>
</dbReference>
<dbReference type="PANTHER" id="PTHR24359:SF1">
    <property type="entry name" value="INHIBITOR OF NUCLEAR FACTOR KAPPA-B KINASE EPSILON SUBUNIT HOMOLOG 1-RELATED"/>
    <property type="match status" value="1"/>
</dbReference>
<dbReference type="SUPFAM" id="SSF56112">
    <property type="entry name" value="Protein kinase-like (PK-like)"/>
    <property type="match status" value="1"/>
</dbReference>
<evidence type="ECO:0000313" key="2">
    <source>
        <dbReference type="EMBL" id="QYA18624.1"/>
    </source>
</evidence>
<dbReference type="Gene3D" id="1.10.510.10">
    <property type="entry name" value="Transferase(Phosphotransferase) domain 1"/>
    <property type="match status" value="1"/>
</dbReference>
<feature type="domain" description="Protein kinase" evidence="1">
    <location>
        <begin position="1"/>
        <end position="208"/>
    </location>
</feature>
<name>A0A8F8PR07_9VIRU</name>
<evidence type="ECO:0000259" key="1">
    <source>
        <dbReference type="PROSITE" id="PS50011"/>
    </source>
</evidence>